<protein>
    <submittedName>
        <fullName evidence="2">Uncharacterized protein</fullName>
    </submittedName>
</protein>
<accession>A0AAV7U0L7</accession>
<gene>
    <name evidence="2" type="ORF">NDU88_006485</name>
</gene>
<proteinExistence type="predicted"/>
<dbReference type="EMBL" id="JANPWB010000006">
    <property type="protein sequence ID" value="KAJ1181277.1"/>
    <property type="molecule type" value="Genomic_DNA"/>
</dbReference>
<evidence type="ECO:0000313" key="3">
    <source>
        <dbReference type="Proteomes" id="UP001066276"/>
    </source>
</evidence>
<evidence type="ECO:0000313" key="2">
    <source>
        <dbReference type="EMBL" id="KAJ1181277.1"/>
    </source>
</evidence>
<comment type="caution">
    <text evidence="2">The sequence shown here is derived from an EMBL/GenBank/DDBJ whole genome shotgun (WGS) entry which is preliminary data.</text>
</comment>
<organism evidence="2 3">
    <name type="scientific">Pleurodeles waltl</name>
    <name type="common">Iberian ribbed newt</name>
    <dbReference type="NCBI Taxonomy" id="8319"/>
    <lineage>
        <taxon>Eukaryota</taxon>
        <taxon>Metazoa</taxon>
        <taxon>Chordata</taxon>
        <taxon>Craniata</taxon>
        <taxon>Vertebrata</taxon>
        <taxon>Euteleostomi</taxon>
        <taxon>Amphibia</taxon>
        <taxon>Batrachia</taxon>
        <taxon>Caudata</taxon>
        <taxon>Salamandroidea</taxon>
        <taxon>Salamandridae</taxon>
        <taxon>Pleurodelinae</taxon>
        <taxon>Pleurodeles</taxon>
    </lineage>
</organism>
<evidence type="ECO:0000256" key="1">
    <source>
        <dbReference type="SAM" id="MobiDB-lite"/>
    </source>
</evidence>
<reference evidence="2" key="1">
    <citation type="journal article" date="2022" name="bioRxiv">
        <title>Sequencing and chromosome-scale assembly of the giantPleurodeles waltlgenome.</title>
        <authorList>
            <person name="Brown T."/>
            <person name="Elewa A."/>
            <person name="Iarovenko S."/>
            <person name="Subramanian E."/>
            <person name="Araus A.J."/>
            <person name="Petzold A."/>
            <person name="Susuki M."/>
            <person name="Suzuki K.-i.T."/>
            <person name="Hayashi T."/>
            <person name="Toyoda A."/>
            <person name="Oliveira C."/>
            <person name="Osipova E."/>
            <person name="Leigh N.D."/>
            <person name="Simon A."/>
            <person name="Yun M.H."/>
        </authorList>
    </citation>
    <scope>NUCLEOTIDE SEQUENCE</scope>
    <source>
        <strain evidence="2">20211129_DDA</strain>
        <tissue evidence="2">Liver</tissue>
    </source>
</reference>
<name>A0AAV7U0L7_PLEWA</name>
<sequence>MQRAVDRGRRSRGRTKGPPTNNKTSAEDRQHADGATPVRNARSPSGRMGSGEDGVEACGRKLSHGLA</sequence>
<dbReference type="AlphaFoldDB" id="A0AAV7U0L7"/>
<feature type="region of interest" description="Disordered" evidence="1">
    <location>
        <begin position="1"/>
        <end position="67"/>
    </location>
</feature>
<dbReference type="Proteomes" id="UP001066276">
    <property type="component" value="Chromosome 3_2"/>
</dbReference>
<keyword evidence="3" id="KW-1185">Reference proteome</keyword>